<evidence type="ECO:0000256" key="4">
    <source>
        <dbReference type="ARBA" id="ARBA00022452"/>
    </source>
</evidence>
<keyword evidence="4" id="KW-1134">Transmembrane beta strand</keyword>
<dbReference type="GO" id="GO:0015562">
    <property type="term" value="F:efflux transmembrane transporter activity"/>
    <property type="evidence" value="ECO:0007669"/>
    <property type="project" value="InterPro"/>
</dbReference>
<dbReference type="GO" id="GO:0015288">
    <property type="term" value="F:porin activity"/>
    <property type="evidence" value="ECO:0007669"/>
    <property type="project" value="TreeGrafter"/>
</dbReference>
<dbReference type="RefSeq" id="WP_012165643.1">
    <property type="nucleotide sequence ID" value="NC_009925.1"/>
</dbReference>
<dbReference type="Proteomes" id="UP000000268">
    <property type="component" value="Chromosome"/>
</dbReference>
<evidence type="ECO:0000256" key="1">
    <source>
        <dbReference type="ARBA" id="ARBA00004442"/>
    </source>
</evidence>
<dbReference type="Gene3D" id="1.20.1600.10">
    <property type="entry name" value="Outer membrane efflux proteins (OEP)"/>
    <property type="match status" value="1"/>
</dbReference>
<dbReference type="PANTHER" id="PTHR30026">
    <property type="entry name" value="OUTER MEMBRANE PROTEIN TOLC"/>
    <property type="match status" value="1"/>
</dbReference>
<feature type="coiled-coil region" evidence="8">
    <location>
        <begin position="147"/>
        <end position="174"/>
    </location>
</feature>
<feature type="chain" id="PRO_5002746734" evidence="9">
    <location>
        <begin position="32"/>
        <end position="558"/>
    </location>
</feature>
<evidence type="ECO:0000256" key="8">
    <source>
        <dbReference type="SAM" id="Coils"/>
    </source>
</evidence>
<keyword evidence="6" id="KW-0472">Membrane</keyword>
<proteinExistence type="inferred from homology"/>
<dbReference type="Pfam" id="PF02321">
    <property type="entry name" value="OEP"/>
    <property type="match status" value="2"/>
</dbReference>
<dbReference type="HOGENOM" id="CLU_012817_7_1_3"/>
<evidence type="ECO:0000256" key="9">
    <source>
        <dbReference type="SAM" id="SignalP"/>
    </source>
</evidence>
<dbReference type="KEGG" id="amr:AM1_5448"/>
<evidence type="ECO:0000256" key="3">
    <source>
        <dbReference type="ARBA" id="ARBA00022448"/>
    </source>
</evidence>
<evidence type="ECO:0000256" key="6">
    <source>
        <dbReference type="ARBA" id="ARBA00023136"/>
    </source>
</evidence>
<dbReference type="STRING" id="329726.AM1_5448"/>
<sequence length="558" mass="60979">MQHLSWIKWGKTSCLTAALMMSGALIVPAQAQGDNPGASELLPTEIDEQPLRLPTKDPKILNPDPKILDVPTASQDVTIDPDLDQAITLEQALELAKRNNRDLQVVELQVRQSKAALAEAKAAELPTISAQASLNRTDSATSRIINEQQVEAQVEGIEDQIQQLQAQLPGANAAQTAILNQTIQGLQTQIQTIRDQPPLFPSVSNLFNTSVQLNYDVFTSGQRSASIRAAESALKAAEKSLETQLQQLRLDVSNDYYDMQQADELVQIAKAAVKNAEETLDNTRALEQAGLGTRFDVLRSEVQLANQQQQLSQAQSQQLTARRQLAQRLSLNPKATLSAADPVKIAGLWPMSLTNTIAKAQQNRSELGEILDQRQIAQQNERLVKGSFGPQVSVAASGNFAVDLDDLTDAFGYSLGGQVTKLLFDGGATKANARQQALGAKIAETQFANFKNLVRFQVEQNYFTLQSSFKNIATNECAVIQAEQSLELARLRSKAGIGTQLEVSNAETELTRTRSNRLQAIIDYNRALIALERFVGHRQQQARVGEVPSPGEKLCNQA</sequence>
<dbReference type="SUPFAM" id="SSF56954">
    <property type="entry name" value="Outer membrane efflux proteins (OEP)"/>
    <property type="match status" value="1"/>
</dbReference>
<keyword evidence="11" id="KW-1185">Reference proteome</keyword>
<keyword evidence="9" id="KW-0732">Signal</keyword>
<feature type="coiled-coil region" evidence="8">
    <location>
        <begin position="227"/>
        <end position="324"/>
    </location>
</feature>
<dbReference type="PANTHER" id="PTHR30026:SF21">
    <property type="entry name" value="SLR1270 PROTEIN"/>
    <property type="match status" value="1"/>
</dbReference>
<evidence type="ECO:0000313" key="10">
    <source>
        <dbReference type="EMBL" id="ABW30404.1"/>
    </source>
</evidence>
<keyword evidence="8" id="KW-0175">Coiled coil</keyword>
<organism evidence="10 11">
    <name type="scientific">Acaryochloris marina (strain MBIC 11017)</name>
    <dbReference type="NCBI Taxonomy" id="329726"/>
    <lineage>
        <taxon>Bacteria</taxon>
        <taxon>Bacillati</taxon>
        <taxon>Cyanobacteriota</taxon>
        <taxon>Cyanophyceae</taxon>
        <taxon>Acaryochloridales</taxon>
        <taxon>Acaryochloridaceae</taxon>
        <taxon>Acaryochloris</taxon>
    </lineage>
</organism>
<dbReference type="EMBL" id="CP000828">
    <property type="protein sequence ID" value="ABW30404.1"/>
    <property type="molecule type" value="Genomic_DNA"/>
</dbReference>
<comment type="similarity">
    <text evidence="2">Belongs to the outer membrane factor (OMF) (TC 1.B.17) family.</text>
</comment>
<reference evidence="10 11" key="1">
    <citation type="journal article" date="2008" name="Proc. Natl. Acad. Sci. U.S.A.">
        <title>Niche adaptation and genome expansion in the chlorophyll d-producing cyanobacterium Acaryochloris marina.</title>
        <authorList>
            <person name="Swingley W.D."/>
            <person name="Chen M."/>
            <person name="Cheung P.C."/>
            <person name="Conrad A.L."/>
            <person name="Dejesa L.C."/>
            <person name="Hao J."/>
            <person name="Honchak B.M."/>
            <person name="Karbach L.E."/>
            <person name="Kurdoglu A."/>
            <person name="Lahiri S."/>
            <person name="Mastrian S.D."/>
            <person name="Miyashita H."/>
            <person name="Page L."/>
            <person name="Ramakrishna P."/>
            <person name="Satoh S."/>
            <person name="Sattley W.M."/>
            <person name="Shimada Y."/>
            <person name="Taylor H.L."/>
            <person name="Tomo T."/>
            <person name="Tsuchiya T."/>
            <person name="Wang Z.T."/>
            <person name="Raymond J."/>
            <person name="Mimuro M."/>
            <person name="Blankenship R.E."/>
            <person name="Touchman J.W."/>
        </authorList>
    </citation>
    <scope>NUCLEOTIDE SEQUENCE [LARGE SCALE GENOMIC DNA]</scope>
    <source>
        <strain evidence="11">MBIC 11017</strain>
    </source>
</reference>
<dbReference type="InterPro" id="IPR051906">
    <property type="entry name" value="TolC-like"/>
</dbReference>
<evidence type="ECO:0000313" key="11">
    <source>
        <dbReference type="Proteomes" id="UP000000268"/>
    </source>
</evidence>
<dbReference type="GO" id="GO:1990281">
    <property type="term" value="C:efflux pump complex"/>
    <property type="evidence" value="ECO:0007669"/>
    <property type="project" value="TreeGrafter"/>
</dbReference>
<keyword evidence="7" id="KW-0998">Cell outer membrane</keyword>
<name>B0CCW2_ACAM1</name>
<gene>
    <name evidence="10" type="ordered locus">AM1_5448</name>
</gene>
<protein>
    <submittedName>
        <fullName evidence="10">Outer membrane efflux protein</fullName>
    </submittedName>
</protein>
<feature type="signal peptide" evidence="9">
    <location>
        <begin position="1"/>
        <end position="31"/>
    </location>
</feature>
<keyword evidence="5" id="KW-0812">Transmembrane</keyword>
<evidence type="ECO:0000256" key="2">
    <source>
        <dbReference type="ARBA" id="ARBA00007613"/>
    </source>
</evidence>
<dbReference type="GO" id="GO:0009279">
    <property type="term" value="C:cell outer membrane"/>
    <property type="evidence" value="ECO:0007669"/>
    <property type="project" value="UniProtKB-SubCell"/>
</dbReference>
<dbReference type="AlphaFoldDB" id="B0CCW2"/>
<accession>B0CCW2</accession>
<dbReference type="InterPro" id="IPR003423">
    <property type="entry name" value="OMP_efflux"/>
</dbReference>
<evidence type="ECO:0000256" key="5">
    <source>
        <dbReference type="ARBA" id="ARBA00022692"/>
    </source>
</evidence>
<comment type="subcellular location">
    <subcellularLocation>
        <location evidence="1">Cell outer membrane</location>
    </subcellularLocation>
</comment>
<keyword evidence="3" id="KW-0813">Transport</keyword>
<dbReference type="eggNOG" id="COG1538">
    <property type="taxonomic scope" value="Bacteria"/>
</dbReference>
<evidence type="ECO:0000256" key="7">
    <source>
        <dbReference type="ARBA" id="ARBA00023237"/>
    </source>
</evidence>